<dbReference type="Pfam" id="PF00553">
    <property type="entry name" value="CBM_2"/>
    <property type="match status" value="1"/>
</dbReference>
<dbReference type="PROSITE" id="PS51173">
    <property type="entry name" value="CBM2"/>
    <property type="match status" value="1"/>
</dbReference>
<dbReference type="Pfam" id="PF00041">
    <property type="entry name" value="fn3"/>
    <property type="match status" value="1"/>
</dbReference>
<feature type="domain" description="Fibronectin type-III" evidence="5">
    <location>
        <begin position="47"/>
        <end position="137"/>
    </location>
</feature>
<dbReference type="Gene3D" id="2.60.40.10">
    <property type="entry name" value="Immunoglobulins"/>
    <property type="match status" value="2"/>
</dbReference>
<dbReference type="InterPro" id="IPR003961">
    <property type="entry name" value="FN3_dom"/>
</dbReference>
<feature type="domain" description="Fibronectin type-III" evidence="5">
    <location>
        <begin position="147"/>
        <end position="239"/>
    </location>
</feature>
<evidence type="ECO:0000256" key="2">
    <source>
        <dbReference type="ARBA" id="ARBA00023277"/>
    </source>
</evidence>
<proteinExistence type="predicted"/>
<evidence type="ECO:0000259" key="6">
    <source>
        <dbReference type="PROSITE" id="PS51173"/>
    </source>
</evidence>
<dbReference type="InterPro" id="IPR036116">
    <property type="entry name" value="FN3_sf"/>
</dbReference>
<dbReference type="RefSeq" id="WP_378975736.1">
    <property type="nucleotide sequence ID" value="NZ_JBHTBJ010000036.1"/>
</dbReference>
<evidence type="ECO:0000256" key="1">
    <source>
        <dbReference type="ARBA" id="ARBA00022737"/>
    </source>
</evidence>
<dbReference type="InterPro" id="IPR001919">
    <property type="entry name" value="CBD2"/>
</dbReference>
<evidence type="ECO:0000256" key="3">
    <source>
        <dbReference type="ARBA" id="ARBA00023295"/>
    </source>
</evidence>
<organism evidence="7 8">
    <name type="scientific">Paractinoplanes rhizophilus</name>
    <dbReference type="NCBI Taxonomy" id="1416877"/>
    <lineage>
        <taxon>Bacteria</taxon>
        <taxon>Bacillati</taxon>
        <taxon>Actinomycetota</taxon>
        <taxon>Actinomycetes</taxon>
        <taxon>Micromonosporales</taxon>
        <taxon>Micromonosporaceae</taxon>
        <taxon>Paractinoplanes</taxon>
    </lineage>
</organism>
<keyword evidence="3" id="KW-0378">Hydrolase</keyword>
<dbReference type="InterPro" id="IPR012291">
    <property type="entry name" value="CBM2_carb-bd_dom_sf"/>
</dbReference>
<feature type="domain" description="CBM2" evidence="6">
    <location>
        <begin position="243"/>
        <end position="353"/>
    </location>
</feature>
<dbReference type="Proteomes" id="UP001596548">
    <property type="component" value="Unassembled WGS sequence"/>
</dbReference>
<dbReference type="PANTHER" id="PTHR46708:SF2">
    <property type="entry name" value="FIBRONECTIN TYPE-III DOMAIN-CONTAINING PROTEIN"/>
    <property type="match status" value="1"/>
</dbReference>
<dbReference type="PROSITE" id="PS50853">
    <property type="entry name" value="FN3"/>
    <property type="match status" value="2"/>
</dbReference>
<keyword evidence="2" id="KW-0119">Carbohydrate metabolism</keyword>
<evidence type="ECO:0000313" key="7">
    <source>
        <dbReference type="EMBL" id="MFC7278671.1"/>
    </source>
</evidence>
<keyword evidence="1" id="KW-0677">Repeat</keyword>
<dbReference type="InterPro" id="IPR050991">
    <property type="entry name" value="ECM_Regulatory_Proteins"/>
</dbReference>
<name>A0ABW2I1C4_9ACTN</name>
<keyword evidence="4" id="KW-0624">Polysaccharide degradation</keyword>
<dbReference type="EMBL" id="JBHTBJ010000036">
    <property type="protein sequence ID" value="MFC7278671.1"/>
    <property type="molecule type" value="Genomic_DNA"/>
</dbReference>
<sequence>MQSPDRRTKRRAAPPGPRFRAFLTVLLSIGALFLVTGRAAAAAGSSAPSDLHVTAISPTSVTLAWTASTGDPVGYSLTYWPAFGDVGYSQRVGDVTTATVTSGISPNGQVQFTVQALDADGHYSTASNALVVVTPANTTGDMTAPTAPGNLTLTGVGPAGAELTWTASTDDVELTGYYVYLFDGWFVSRYLGTTTGTSFTAPILSTQTGMVRYYVRARDAAGNLSIASNQVSTTATPPTTPPPTTPATRCTVAYKTTSDWPGGFVAEVKLTNTATTEVSVWSLAVSLGGDQRVTSSWAAKWAQSGSTVTLTNETWNATIPPGADVTVGLVGTYAKSNAPATTAALNGTACTLA</sequence>
<dbReference type="PANTHER" id="PTHR46708">
    <property type="entry name" value="TENASCIN"/>
    <property type="match status" value="1"/>
</dbReference>
<reference evidence="8" key="1">
    <citation type="journal article" date="2019" name="Int. J. Syst. Evol. Microbiol.">
        <title>The Global Catalogue of Microorganisms (GCM) 10K type strain sequencing project: providing services to taxonomists for standard genome sequencing and annotation.</title>
        <authorList>
            <consortium name="The Broad Institute Genomics Platform"/>
            <consortium name="The Broad Institute Genome Sequencing Center for Infectious Disease"/>
            <person name="Wu L."/>
            <person name="Ma J."/>
        </authorList>
    </citation>
    <scope>NUCLEOTIDE SEQUENCE [LARGE SCALE GENOMIC DNA]</scope>
    <source>
        <strain evidence="8">XZYJT-10</strain>
    </source>
</reference>
<dbReference type="SUPFAM" id="SSF49265">
    <property type="entry name" value="Fibronectin type III"/>
    <property type="match status" value="2"/>
</dbReference>
<dbReference type="InterPro" id="IPR013783">
    <property type="entry name" value="Ig-like_fold"/>
</dbReference>
<accession>A0ABW2I1C4</accession>
<dbReference type="Gene3D" id="2.60.40.290">
    <property type="match status" value="1"/>
</dbReference>
<evidence type="ECO:0000313" key="8">
    <source>
        <dbReference type="Proteomes" id="UP001596548"/>
    </source>
</evidence>
<dbReference type="SMART" id="SM00637">
    <property type="entry name" value="CBD_II"/>
    <property type="match status" value="1"/>
</dbReference>
<dbReference type="CDD" id="cd00063">
    <property type="entry name" value="FN3"/>
    <property type="match status" value="1"/>
</dbReference>
<evidence type="ECO:0000256" key="4">
    <source>
        <dbReference type="ARBA" id="ARBA00023326"/>
    </source>
</evidence>
<keyword evidence="3" id="KW-0326">Glycosidase</keyword>
<dbReference type="InterPro" id="IPR008965">
    <property type="entry name" value="CBM2/CBM3_carb-bd_dom_sf"/>
</dbReference>
<dbReference type="SMART" id="SM00060">
    <property type="entry name" value="FN3"/>
    <property type="match status" value="2"/>
</dbReference>
<gene>
    <name evidence="7" type="ORF">ACFQS1_32295</name>
</gene>
<evidence type="ECO:0000259" key="5">
    <source>
        <dbReference type="PROSITE" id="PS50853"/>
    </source>
</evidence>
<comment type="caution">
    <text evidence="7">The sequence shown here is derived from an EMBL/GenBank/DDBJ whole genome shotgun (WGS) entry which is preliminary data.</text>
</comment>
<keyword evidence="8" id="KW-1185">Reference proteome</keyword>
<protein>
    <submittedName>
        <fullName evidence="7">Cellulose binding domain-containing protein</fullName>
    </submittedName>
</protein>
<dbReference type="SUPFAM" id="SSF49384">
    <property type="entry name" value="Carbohydrate-binding domain"/>
    <property type="match status" value="1"/>
</dbReference>